<reference evidence="1 2" key="1">
    <citation type="submission" date="2023-01" db="EMBL/GenBank/DDBJ databases">
        <authorList>
            <person name="Kreplak J."/>
        </authorList>
    </citation>
    <scope>NUCLEOTIDE SEQUENCE [LARGE SCALE GENOMIC DNA]</scope>
</reference>
<dbReference type="Proteomes" id="UP001157006">
    <property type="component" value="Chromosome 6"/>
</dbReference>
<organism evidence="1 2">
    <name type="scientific">Vicia faba</name>
    <name type="common">Broad bean</name>
    <name type="synonym">Faba vulgaris</name>
    <dbReference type="NCBI Taxonomy" id="3906"/>
    <lineage>
        <taxon>Eukaryota</taxon>
        <taxon>Viridiplantae</taxon>
        <taxon>Streptophyta</taxon>
        <taxon>Embryophyta</taxon>
        <taxon>Tracheophyta</taxon>
        <taxon>Spermatophyta</taxon>
        <taxon>Magnoliopsida</taxon>
        <taxon>eudicotyledons</taxon>
        <taxon>Gunneridae</taxon>
        <taxon>Pentapetalae</taxon>
        <taxon>rosids</taxon>
        <taxon>fabids</taxon>
        <taxon>Fabales</taxon>
        <taxon>Fabaceae</taxon>
        <taxon>Papilionoideae</taxon>
        <taxon>50 kb inversion clade</taxon>
        <taxon>NPAAA clade</taxon>
        <taxon>Hologalegina</taxon>
        <taxon>IRL clade</taxon>
        <taxon>Fabeae</taxon>
        <taxon>Vicia</taxon>
    </lineage>
</organism>
<proteinExistence type="predicted"/>
<evidence type="ECO:0000313" key="2">
    <source>
        <dbReference type="Proteomes" id="UP001157006"/>
    </source>
</evidence>
<name>A0AAV1B669_VICFA</name>
<dbReference type="EMBL" id="OX451741">
    <property type="protein sequence ID" value="CAI8617980.1"/>
    <property type="molecule type" value="Genomic_DNA"/>
</dbReference>
<evidence type="ECO:0000313" key="1">
    <source>
        <dbReference type="EMBL" id="CAI8617980.1"/>
    </source>
</evidence>
<dbReference type="AlphaFoldDB" id="A0AAV1B669"/>
<accession>A0AAV1B669</accession>
<protein>
    <submittedName>
        <fullName evidence="1">Uncharacterized protein</fullName>
    </submittedName>
</protein>
<sequence>MIDLGEPLYVSSYCGAQMWYEERSNKCDNTTINVTFLLCCLKGVVELPYELSPQNLLINLMNGQESRSKHYKENIQAYNKLVISDPMTTQTTWIKHWLKTSQRWWMNIMSWSSPLENFATTCNITTHPICVLGCLEIE</sequence>
<gene>
    <name evidence="1" type="ORF">VFH_VI101640</name>
</gene>
<keyword evidence="2" id="KW-1185">Reference proteome</keyword>